<dbReference type="FunFam" id="1.10.1040.10:FF:000038">
    <property type="entry name" value="Probable 2-dehydropantoate 2-reductase"/>
    <property type="match status" value="1"/>
</dbReference>
<evidence type="ECO:0000256" key="3">
    <source>
        <dbReference type="ARBA" id="ARBA00022857"/>
    </source>
</evidence>
<evidence type="ECO:0000313" key="9">
    <source>
        <dbReference type="EMBL" id="KAF2265393.1"/>
    </source>
</evidence>
<dbReference type="NCBIfam" id="TIGR00745">
    <property type="entry name" value="apbA_panE"/>
    <property type="match status" value="1"/>
</dbReference>
<dbReference type="SUPFAM" id="SSF51735">
    <property type="entry name" value="NAD(P)-binding Rossmann-fold domains"/>
    <property type="match status" value="1"/>
</dbReference>
<dbReference type="InterPro" id="IPR013332">
    <property type="entry name" value="KPR_N"/>
</dbReference>
<gene>
    <name evidence="9" type="ORF">CC78DRAFT_515341</name>
</gene>
<keyword evidence="10" id="KW-1185">Reference proteome</keyword>
<dbReference type="PANTHER" id="PTHR43765">
    <property type="entry name" value="2-DEHYDROPANTOATE 2-REDUCTASE-RELATED"/>
    <property type="match status" value="1"/>
</dbReference>
<feature type="compositionally biased region" description="Polar residues" evidence="6">
    <location>
        <begin position="150"/>
        <end position="164"/>
    </location>
</feature>
<feature type="region of interest" description="Disordered" evidence="6">
    <location>
        <begin position="264"/>
        <end position="301"/>
    </location>
</feature>
<sequence length="506" mass="56203">MSTLKRGWFNRGSKDGLGNEAEGANAEDQGQGPFASNSFASTAHNVASFYRVRSVFDRRIHILGMGSVGRFIAHSLRGIPNPPPITMIFHRPKTANEWKKSAQKLQLVTGDTSEKREGYEVELAIPRPRFHGKEIGVGGDSVPRIEEQPRSSSKTPYQPLQGESSDPIHSLIVCTKTPAVLSALSSVKHRLHRNSVILFLQNGMGAVEEVNREVFPDPETRPYYMVGINTHGMYCPSDDPFTAVHAGFGTISLGLLPHERERHPAPYQPTLKFGGDRKGPSEPLPAKGSIDPDPESLAPTSVFQDWTPNSRYLLRTLLRTPVLCAAAFSPPDLLQMQLEKLAVNCIINPLTVMLDARNGAILYNYHFTRVIRLLLSEISLIFRNLPELQYIPNVPQRFDPGRLETIVVSVAHKTKDNISSMLADVRAGRKTEVDYLNGWIVKRGEEMGVKCLMNYMLLNMVKGKGGMIQMEIGEHVPFVEPREGEDPMGIRSEYEAQGETSQGGDR</sequence>
<dbReference type="Pfam" id="PF02558">
    <property type="entry name" value="ApbA"/>
    <property type="match status" value="1"/>
</dbReference>
<name>A0A9P4N4Y4_9PLEO</name>
<dbReference type="InterPro" id="IPR036291">
    <property type="entry name" value="NAD(P)-bd_dom_sf"/>
</dbReference>
<evidence type="ECO:0000313" key="10">
    <source>
        <dbReference type="Proteomes" id="UP000800093"/>
    </source>
</evidence>
<proteinExistence type="inferred from homology"/>
<feature type="domain" description="Ketopantoate reductase N-terminal" evidence="7">
    <location>
        <begin position="60"/>
        <end position="256"/>
    </location>
</feature>
<dbReference type="Gene3D" id="1.10.1040.10">
    <property type="entry name" value="N-(1-d-carboxylethyl)-l-norvaline Dehydrogenase, domain 2"/>
    <property type="match status" value="1"/>
</dbReference>
<dbReference type="InterPro" id="IPR008927">
    <property type="entry name" value="6-PGluconate_DH-like_C_sf"/>
</dbReference>
<dbReference type="Pfam" id="PF08546">
    <property type="entry name" value="ApbA_C"/>
    <property type="match status" value="1"/>
</dbReference>
<evidence type="ECO:0000256" key="1">
    <source>
        <dbReference type="ARBA" id="ARBA00007870"/>
    </source>
</evidence>
<feature type="region of interest" description="Disordered" evidence="6">
    <location>
        <begin position="1"/>
        <end position="37"/>
    </location>
</feature>
<evidence type="ECO:0000256" key="6">
    <source>
        <dbReference type="SAM" id="MobiDB-lite"/>
    </source>
</evidence>
<evidence type="ECO:0000256" key="2">
    <source>
        <dbReference type="ARBA" id="ARBA00013014"/>
    </source>
</evidence>
<evidence type="ECO:0000259" key="7">
    <source>
        <dbReference type="Pfam" id="PF02558"/>
    </source>
</evidence>
<evidence type="ECO:0000256" key="5">
    <source>
        <dbReference type="ARBA" id="ARBA00032024"/>
    </source>
</evidence>
<accession>A0A9P4N4Y4</accession>
<dbReference type="AlphaFoldDB" id="A0A9P4N4Y4"/>
<evidence type="ECO:0000259" key="8">
    <source>
        <dbReference type="Pfam" id="PF08546"/>
    </source>
</evidence>
<dbReference type="EC" id="1.1.1.169" evidence="2"/>
<dbReference type="EMBL" id="ML986607">
    <property type="protein sequence ID" value="KAF2265393.1"/>
    <property type="molecule type" value="Genomic_DNA"/>
</dbReference>
<feature type="region of interest" description="Disordered" evidence="6">
    <location>
        <begin position="481"/>
        <end position="506"/>
    </location>
</feature>
<dbReference type="PANTHER" id="PTHR43765:SF2">
    <property type="entry name" value="2-DEHYDROPANTOATE 2-REDUCTASE"/>
    <property type="match status" value="1"/>
</dbReference>
<dbReference type="GO" id="GO:0005739">
    <property type="term" value="C:mitochondrion"/>
    <property type="evidence" value="ECO:0007669"/>
    <property type="project" value="TreeGrafter"/>
</dbReference>
<comment type="similarity">
    <text evidence="1">Belongs to the ketopantoate reductase family.</text>
</comment>
<dbReference type="InterPro" id="IPR003710">
    <property type="entry name" value="ApbA"/>
</dbReference>
<dbReference type="SUPFAM" id="SSF48179">
    <property type="entry name" value="6-phosphogluconate dehydrogenase C-terminal domain-like"/>
    <property type="match status" value="1"/>
</dbReference>
<comment type="caution">
    <text evidence="9">The sequence shown here is derived from an EMBL/GenBank/DDBJ whole genome shotgun (WGS) entry which is preliminary data.</text>
</comment>
<dbReference type="GO" id="GO:0008677">
    <property type="term" value="F:2-dehydropantoate 2-reductase activity"/>
    <property type="evidence" value="ECO:0007669"/>
    <property type="project" value="UniProtKB-EC"/>
</dbReference>
<dbReference type="InterPro" id="IPR013752">
    <property type="entry name" value="KPA_reductase"/>
</dbReference>
<dbReference type="InterPro" id="IPR050838">
    <property type="entry name" value="Ketopantoate_reductase"/>
</dbReference>
<evidence type="ECO:0000256" key="4">
    <source>
        <dbReference type="ARBA" id="ARBA00023002"/>
    </source>
</evidence>
<keyword evidence="4" id="KW-0560">Oxidoreductase</keyword>
<dbReference type="OrthoDB" id="73846at2759"/>
<feature type="region of interest" description="Disordered" evidence="6">
    <location>
        <begin position="131"/>
        <end position="164"/>
    </location>
</feature>
<keyword evidence="3" id="KW-0521">NADP</keyword>
<dbReference type="GO" id="GO:0050661">
    <property type="term" value="F:NADP binding"/>
    <property type="evidence" value="ECO:0007669"/>
    <property type="project" value="TreeGrafter"/>
</dbReference>
<dbReference type="Gene3D" id="3.40.50.720">
    <property type="entry name" value="NAD(P)-binding Rossmann-like Domain"/>
    <property type="match status" value="1"/>
</dbReference>
<protein>
    <recommendedName>
        <fullName evidence="2">2-dehydropantoate 2-reductase</fullName>
        <ecNumber evidence="2">1.1.1.169</ecNumber>
    </recommendedName>
    <alternativeName>
        <fullName evidence="5">Ketopantoate reductase</fullName>
    </alternativeName>
</protein>
<organism evidence="9 10">
    <name type="scientific">Lojkania enalia</name>
    <dbReference type="NCBI Taxonomy" id="147567"/>
    <lineage>
        <taxon>Eukaryota</taxon>
        <taxon>Fungi</taxon>
        <taxon>Dikarya</taxon>
        <taxon>Ascomycota</taxon>
        <taxon>Pezizomycotina</taxon>
        <taxon>Dothideomycetes</taxon>
        <taxon>Pleosporomycetidae</taxon>
        <taxon>Pleosporales</taxon>
        <taxon>Pleosporales incertae sedis</taxon>
        <taxon>Lojkania</taxon>
    </lineage>
</organism>
<dbReference type="GO" id="GO:0015940">
    <property type="term" value="P:pantothenate biosynthetic process"/>
    <property type="evidence" value="ECO:0007669"/>
    <property type="project" value="InterPro"/>
</dbReference>
<dbReference type="InterPro" id="IPR013328">
    <property type="entry name" value="6PGD_dom2"/>
</dbReference>
<feature type="domain" description="Ketopantoate reductase C-terminal" evidence="8">
    <location>
        <begin position="332"/>
        <end position="464"/>
    </location>
</feature>
<reference evidence="10" key="1">
    <citation type="journal article" date="2020" name="Stud. Mycol.">
        <title>101 Dothideomycetes genomes: A test case for predicting lifestyles and emergence of pathogens.</title>
        <authorList>
            <person name="Haridas S."/>
            <person name="Albert R."/>
            <person name="Binder M."/>
            <person name="Bloem J."/>
            <person name="LaButti K."/>
            <person name="Salamov A."/>
            <person name="Andreopoulos B."/>
            <person name="Baker S."/>
            <person name="Barry K."/>
            <person name="Bills G."/>
            <person name="Bluhm B."/>
            <person name="Cannon C."/>
            <person name="Castanera R."/>
            <person name="Culley D."/>
            <person name="Daum C."/>
            <person name="Ezra D."/>
            <person name="Gonzalez J."/>
            <person name="Henrissat B."/>
            <person name="Kuo A."/>
            <person name="Liang C."/>
            <person name="Lipzen A."/>
            <person name="Lutzoni F."/>
            <person name="Magnuson J."/>
            <person name="Mondo S."/>
            <person name="Nolan M."/>
            <person name="Ohm R."/>
            <person name="Pangilinan J."/>
            <person name="Park H.-J."/>
            <person name="Ramirez L."/>
            <person name="Alfaro M."/>
            <person name="Sun H."/>
            <person name="Tritt A."/>
            <person name="Yoshinaga Y."/>
            <person name="Zwiers L.-H."/>
            <person name="Turgeon B."/>
            <person name="Goodwin S."/>
            <person name="Spatafora J."/>
            <person name="Crous P."/>
            <person name="Grigoriev I."/>
        </authorList>
    </citation>
    <scope>NUCLEOTIDE SEQUENCE [LARGE SCALE GENOMIC DNA]</scope>
    <source>
        <strain evidence="10">CBS 304.66</strain>
    </source>
</reference>
<dbReference type="Proteomes" id="UP000800093">
    <property type="component" value="Unassembled WGS sequence"/>
</dbReference>